<feature type="domain" description="Chitin-binding type-2" evidence="7">
    <location>
        <begin position="145"/>
        <end position="202"/>
    </location>
</feature>
<dbReference type="InterPro" id="IPR002557">
    <property type="entry name" value="Chitin-bd_dom"/>
</dbReference>
<accession>A0A6P8YDX5</accession>
<keyword evidence="1" id="KW-0147">Chitin-binding</keyword>
<sequence length="350" mass="38533">MISIRLNCVLLSFALIAFQSVNCAFDPESICSLVMDGIKMKDPRACDTWIECFNGSPISGSCDEGYFYERESQSCLPADEVKCISSNPCAAIETGFAADPYSCNGYYYCREGQATLGECRAGYNYNPGLETCIRDYPCTIGMDPNSICNILPDGVFMKDSSNCNGWQMCWRGNVIIDTCSDTFYFDAAQSKCEYPQNVQCSHTEPPPQMADAETCPQSDIFVSDGKTCNGYYYCHENAAGEMLLLAGTCSEGRFFNAAQQGSCVPQEKLHCSYDRCVNRGQSHVELANVSDDGCRGYAICQDGVTIGTGICPADQPYFDELTQRCTSEIISYAACAKEVKETTIEYSIRK</sequence>
<evidence type="ECO:0000313" key="9">
    <source>
        <dbReference type="RefSeq" id="XP_034105827.1"/>
    </source>
</evidence>
<protein>
    <submittedName>
        <fullName evidence="9">Peritrophin-48</fullName>
    </submittedName>
</protein>
<gene>
    <name evidence="9" type="primary">LOC117568976</name>
</gene>
<evidence type="ECO:0000259" key="7">
    <source>
        <dbReference type="PROSITE" id="PS50940"/>
    </source>
</evidence>
<feature type="domain" description="Chitin-binding type-2" evidence="7">
    <location>
        <begin position="28"/>
        <end position="85"/>
    </location>
</feature>
<evidence type="ECO:0000256" key="4">
    <source>
        <dbReference type="ARBA" id="ARBA00023157"/>
    </source>
</evidence>
<evidence type="ECO:0000256" key="1">
    <source>
        <dbReference type="ARBA" id="ARBA00022669"/>
    </source>
</evidence>
<dbReference type="InterPro" id="IPR036508">
    <property type="entry name" value="Chitin-bd_dom_sf"/>
</dbReference>
<organism evidence="8 9">
    <name type="scientific">Drosophila albomicans</name>
    <name type="common">Fruit fly</name>
    <dbReference type="NCBI Taxonomy" id="7291"/>
    <lineage>
        <taxon>Eukaryota</taxon>
        <taxon>Metazoa</taxon>
        <taxon>Ecdysozoa</taxon>
        <taxon>Arthropoda</taxon>
        <taxon>Hexapoda</taxon>
        <taxon>Insecta</taxon>
        <taxon>Pterygota</taxon>
        <taxon>Neoptera</taxon>
        <taxon>Endopterygota</taxon>
        <taxon>Diptera</taxon>
        <taxon>Brachycera</taxon>
        <taxon>Muscomorpha</taxon>
        <taxon>Ephydroidea</taxon>
        <taxon>Drosophilidae</taxon>
        <taxon>Drosophila</taxon>
    </lineage>
</organism>
<feature type="signal peptide" evidence="6">
    <location>
        <begin position="1"/>
        <end position="23"/>
    </location>
</feature>
<evidence type="ECO:0000256" key="3">
    <source>
        <dbReference type="ARBA" id="ARBA00022737"/>
    </source>
</evidence>
<dbReference type="Pfam" id="PF01607">
    <property type="entry name" value="CBM_14"/>
    <property type="match status" value="4"/>
</dbReference>
<dbReference type="PROSITE" id="PS50940">
    <property type="entry name" value="CHIT_BIND_II"/>
    <property type="match status" value="4"/>
</dbReference>
<evidence type="ECO:0000256" key="6">
    <source>
        <dbReference type="SAM" id="SignalP"/>
    </source>
</evidence>
<dbReference type="GO" id="GO:0005576">
    <property type="term" value="C:extracellular region"/>
    <property type="evidence" value="ECO:0007669"/>
    <property type="project" value="InterPro"/>
</dbReference>
<feature type="domain" description="Chitin-binding type-2" evidence="7">
    <location>
        <begin position="212"/>
        <end position="273"/>
    </location>
</feature>
<feature type="domain" description="Chitin-binding type-2" evidence="7">
    <location>
        <begin position="86"/>
        <end position="140"/>
    </location>
</feature>
<evidence type="ECO:0000313" key="8">
    <source>
        <dbReference type="Proteomes" id="UP000515160"/>
    </source>
</evidence>
<dbReference type="SMART" id="SM00494">
    <property type="entry name" value="ChtBD2"/>
    <property type="match status" value="5"/>
</dbReference>
<keyword evidence="3" id="KW-0677">Repeat</keyword>
<dbReference type="Proteomes" id="UP000515160">
    <property type="component" value="Chromosome 3"/>
</dbReference>
<proteinExistence type="predicted"/>
<reference evidence="9" key="1">
    <citation type="submission" date="2025-08" db="UniProtKB">
        <authorList>
            <consortium name="RefSeq"/>
        </authorList>
    </citation>
    <scope>IDENTIFICATION</scope>
    <source>
        <strain evidence="9">15112-1751.03</strain>
        <tissue evidence="9">Whole Adult</tissue>
    </source>
</reference>
<name>A0A6P8YDX5_DROAB</name>
<evidence type="ECO:0000256" key="5">
    <source>
        <dbReference type="ARBA" id="ARBA00023180"/>
    </source>
</evidence>
<dbReference type="Gene3D" id="2.170.140.10">
    <property type="entry name" value="Chitin binding domain"/>
    <property type="match status" value="3"/>
</dbReference>
<feature type="chain" id="PRO_5027902665" evidence="6">
    <location>
        <begin position="24"/>
        <end position="350"/>
    </location>
</feature>
<dbReference type="InterPro" id="IPR051940">
    <property type="entry name" value="Chitin_bind-dev_reg"/>
</dbReference>
<keyword evidence="5" id="KW-0325">Glycoprotein</keyword>
<keyword evidence="2 6" id="KW-0732">Signal</keyword>
<keyword evidence="8" id="KW-1185">Reference proteome</keyword>
<dbReference type="OrthoDB" id="9987187at2759"/>
<evidence type="ECO:0000256" key="2">
    <source>
        <dbReference type="ARBA" id="ARBA00022729"/>
    </source>
</evidence>
<dbReference type="GeneID" id="117568976"/>
<dbReference type="RefSeq" id="XP_034105827.1">
    <property type="nucleotide sequence ID" value="XM_034249936.2"/>
</dbReference>
<keyword evidence="4" id="KW-1015">Disulfide bond</keyword>
<dbReference type="AlphaFoldDB" id="A0A6P8YDX5"/>
<dbReference type="GO" id="GO:0008061">
    <property type="term" value="F:chitin binding"/>
    <property type="evidence" value="ECO:0007669"/>
    <property type="project" value="UniProtKB-KW"/>
</dbReference>
<dbReference type="PANTHER" id="PTHR23301">
    <property type="entry name" value="CHITIN BINDING PERITROPHIN-A"/>
    <property type="match status" value="1"/>
</dbReference>
<dbReference type="SUPFAM" id="SSF57625">
    <property type="entry name" value="Invertebrate chitin-binding proteins"/>
    <property type="match status" value="4"/>
</dbReference>
<dbReference type="PANTHER" id="PTHR23301:SF106">
    <property type="entry name" value="CHITIN-BINDING TYPE-2 DOMAIN-CONTAINING PROTEIN-RELATED"/>
    <property type="match status" value="1"/>
</dbReference>